<keyword evidence="1" id="KW-0812">Transmembrane</keyword>
<feature type="transmembrane region" description="Helical" evidence="1">
    <location>
        <begin position="27"/>
        <end position="45"/>
    </location>
</feature>
<keyword evidence="3" id="KW-1185">Reference proteome</keyword>
<reference evidence="2" key="1">
    <citation type="submission" date="2020-10" db="EMBL/GenBank/DDBJ databases">
        <title>Sequencing the genomes of 1000 actinobacteria strains.</title>
        <authorList>
            <person name="Klenk H.-P."/>
        </authorList>
    </citation>
    <scope>NUCLEOTIDE SEQUENCE</scope>
    <source>
        <strain evidence="2">DSM 46832</strain>
    </source>
</reference>
<evidence type="ECO:0000313" key="2">
    <source>
        <dbReference type="EMBL" id="MBE1486435.1"/>
    </source>
</evidence>
<organism evidence="2 3">
    <name type="scientific">Plantactinospora soyae</name>
    <dbReference type="NCBI Taxonomy" id="1544732"/>
    <lineage>
        <taxon>Bacteria</taxon>
        <taxon>Bacillati</taxon>
        <taxon>Actinomycetota</taxon>
        <taxon>Actinomycetes</taxon>
        <taxon>Micromonosporales</taxon>
        <taxon>Micromonosporaceae</taxon>
        <taxon>Plantactinospora</taxon>
    </lineage>
</organism>
<keyword evidence="1" id="KW-0472">Membrane</keyword>
<name>A0A927QW34_9ACTN</name>
<dbReference type="Proteomes" id="UP000649753">
    <property type="component" value="Unassembled WGS sequence"/>
</dbReference>
<proteinExistence type="predicted"/>
<comment type="caution">
    <text evidence="2">The sequence shown here is derived from an EMBL/GenBank/DDBJ whole genome shotgun (WGS) entry which is preliminary data.</text>
</comment>
<gene>
    <name evidence="2" type="ORF">H4W31_002073</name>
</gene>
<sequence length="48" mass="4746">MTGSTPLAAPTVGCPGRSLDASGLGRMYILLFALLAGLGLSAPAGSRR</sequence>
<protein>
    <submittedName>
        <fullName evidence="2">Uncharacterized protein</fullName>
    </submittedName>
</protein>
<evidence type="ECO:0000256" key="1">
    <source>
        <dbReference type="SAM" id="Phobius"/>
    </source>
</evidence>
<dbReference type="RefSeq" id="WP_192766458.1">
    <property type="nucleotide sequence ID" value="NZ_JADBEB010000001.1"/>
</dbReference>
<keyword evidence="1" id="KW-1133">Transmembrane helix</keyword>
<dbReference type="EMBL" id="JADBEB010000001">
    <property type="protein sequence ID" value="MBE1486435.1"/>
    <property type="molecule type" value="Genomic_DNA"/>
</dbReference>
<accession>A0A927QW34</accession>
<dbReference type="AlphaFoldDB" id="A0A927QW34"/>
<evidence type="ECO:0000313" key="3">
    <source>
        <dbReference type="Proteomes" id="UP000649753"/>
    </source>
</evidence>